<feature type="non-terminal residue" evidence="1">
    <location>
        <position position="1"/>
    </location>
</feature>
<evidence type="ECO:0000313" key="2">
    <source>
        <dbReference type="Proteomes" id="UP000572268"/>
    </source>
</evidence>
<name>A0A7J6KUZ6_PEROL</name>
<proteinExistence type="predicted"/>
<gene>
    <name evidence="1" type="ORF">FOL46_000583</name>
</gene>
<dbReference type="EMBL" id="JABANN010001128">
    <property type="protein sequence ID" value="KAF4651028.1"/>
    <property type="molecule type" value="Genomic_DNA"/>
</dbReference>
<organism evidence="1 2">
    <name type="scientific">Perkinsus olseni</name>
    <name type="common">Perkinsus atlanticus</name>
    <dbReference type="NCBI Taxonomy" id="32597"/>
    <lineage>
        <taxon>Eukaryota</taxon>
        <taxon>Sar</taxon>
        <taxon>Alveolata</taxon>
        <taxon>Perkinsozoa</taxon>
        <taxon>Perkinsea</taxon>
        <taxon>Perkinsida</taxon>
        <taxon>Perkinsidae</taxon>
        <taxon>Perkinsus</taxon>
    </lineage>
</organism>
<sequence>KCPPFDPTLVFAGDHSLLEAVRRAHVRIQQQSSSSLFHQIRAPMIRLTALTSLVATIHTLTLSRGDAIKISASPGLSGYEPGLPDINVELHYPAAADYALGRNLRLARLQMQQRVVGKDIAAQSRDIKILFQGSQTICQALPNFVWPEVIDQEVMEVIDLQNHNRVTKVHLSPIYVMSPGHVWSELRRSNLHPLN</sequence>
<dbReference type="Proteomes" id="UP000572268">
    <property type="component" value="Unassembled WGS sequence"/>
</dbReference>
<comment type="caution">
    <text evidence="1">The sequence shown here is derived from an EMBL/GenBank/DDBJ whole genome shotgun (WGS) entry which is preliminary data.</text>
</comment>
<evidence type="ECO:0000313" key="1">
    <source>
        <dbReference type="EMBL" id="KAF4651028.1"/>
    </source>
</evidence>
<protein>
    <submittedName>
        <fullName evidence="1">Uncharacterized protein</fullName>
    </submittedName>
</protein>
<accession>A0A7J6KUZ6</accession>
<dbReference type="AlphaFoldDB" id="A0A7J6KUZ6"/>
<reference evidence="1 2" key="1">
    <citation type="submission" date="2020-04" db="EMBL/GenBank/DDBJ databases">
        <title>Perkinsus olseni comparative genomics.</title>
        <authorList>
            <person name="Bogema D.R."/>
        </authorList>
    </citation>
    <scope>NUCLEOTIDE SEQUENCE [LARGE SCALE GENOMIC DNA]</scope>
    <source>
        <strain evidence="1">ATCC PRA-31</strain>
    </source>
</reference>